<dbReference type="InterPro" id="IPR023214">
    <property type="entry name" value="HAD_sf"/>
</dbReference>
<dbReference type="SUPFAM" id="SSF56784">
    <property type="entry name" value="HAD-like"/>
    <property type="match status" value="1"/>
</dbReference>
<evidence type="ECO:0000256" key="2">
    <source>
        <dbReference type="SAM" id="SignalP"/>
    </source>
</evidence>
<dbReference type="InterPro" id="IPR005519">
    <property type="entry name" value="Acid_phosphat_B-like"/>
</dbReference>
<dbReference type="PANTHER" id="PTHR31284:SF10">
    <property type="entry name" value="ACID PHOSPHATASE-LIKE PROTEIN"/>
    <property type="match status" value="1"/>
</dbReference>
<protein>
    <submittedName>
        <fullName evidence="3">HAD family acid phosphatase</fullName>
    </submittedName>
</protein>
<dbReference type="Pfam" id="PF03767">
    <property type="entry name" value="Acid_phosphat_B"/>
    <property type="match status" value="1"/>
</dbReference>
<sequence>MFRSRVSGLVKLAAAAAVGATIAGGASALAGQDDASAARAKEPANIGQVKNDVKAYYGDYLDASGKHHYSESSRFVSDTKRVVENAKRYLSKRLADQVKNPAIVFDVDDTAEITYGWEADNDFGFDPVKQQQAIDNGTFGPNKPVLELANWAAQRGVKIYFLTGRNEFQGPQSLKNLANEGFPAPADAFFKPKTKAPDYLPCGLNCNTVQYKSGTRAHIAKSGANIVLNFGDQFSDLEGGYAERPVKLPNPMYYLP</sequence>
<accession>A0ABW5G7Q8</accession>
<dbReference type="PANTHER" id="PTHR31284">
    <property type="entry name" value="ACID PHOSPHATASE-LIKE PROTEIN"/>
    <property type="match status" value="1"/>
</dbReference>
<name>A0ABW5G7Q8_9PSEU</name>
<proteinExistence type="predicted"/>
<evidence type="ECO:0000313" key="3">
    <source>
        <dbReference type="EMBL" id="MFD2457536.1"/>
    </source>
</evidence>
<dbReference type="InterPro" id="IPR036412">
    <property type="entry name" value="HAD-like_sf"/>
</dbReference>
<comment type="caution">
    <text evidence="3">The sequence shown here is derived from an EMBL/GenBank/DDBJ whole genome shotgun (WGS) entry which is preliminary data.</text>
</comment>
<keyword evidence="4" id="KW-1185">Reference proteome</keyword>
<feature type="signal peptide" evidence="2">
    <location>
        <begin position="1"/>
        <end position="30"/>
    </location>
</feature>
<dbReference type="RefSeq" id="WP_345388936.1">
    <property type="nucleotide sequence ID" value="NZ_BAABHG010000003.1"/>
</dbReference>
<gene>
    <name evidence="3" type="ORF">ACFSYJ_02950</name>
</gene>
<organism evidence="3 4">
    <name type="scientific">Amycolatopsis samaneae</name>
    <dbReference type="NCBI Taxonomy" id="664691"/>
    <lineage>
        <taxon>Bacteria</taxon>
        <taxon>Bacillati</taxon>
        <taxon>Actinomycetota</taxon>
        <taxon>Actinomycetes</taxon>
        <taxon>Pseudonocardiales</taxon>
        <taxon>Pseudonocardiaceae</taxon>
        <taxon>Amycolatopsis</taxon>
    </lineage>
</organism>
<dbReference type="Proteomes" id="UP001597419">
    <property type="component" value="Unassembled WGS sequence"/>
</dbReference>
<dbReference type="Gene3D" id="3.40.50.1000">
    <property type="entry name" value="HAD superfamily/HAD-like"/>
    <property type="match status" value="1"/>
</dbReference>
<dbReference type="EMBL" id="JBHUKU010000002">
    <property type="protein sequence ID" value="MFD2457536.1"/>
    <property type="molecule type" value="Genomic_DNA"/>
</dbReference>
<feature type="chain" id="PRO_5046754998" evidence="2">
    <location>
        <begin position="31"/>
        <end position="256"/>
    </location>
</feature>
<evidence type="ECO:0000313" key="4">
    <source>
        <dbReference type="Proteomes" id="UP001597419"/>
    </source>
</evidence>
<reference evidence="4" key="1">
    <citation type="journal article" date="2019" name="Int. J. Syst. Evol. Microbiol.">
        <title>The Global Catalogue of Microorganisms (GCM) 10K type strain sequencing project: providing services to taxonomists for standard genome sequencing and annotation.</title>
        <authorList>
            <consortium name="The Broad Institute Genomics Platform"/>
            <consortium name="The Broad Institute Genome Sequencing Center for Infectious Disease"/>
            <person name="Wu L."/>
            <person name="Ma J."/>
        </authorList>
    </citation>
    <scope>NUCLEOTIDE SEQUENCE [LARGE SCALE GENOMIC DNA]</scope>
    <source>
        <strain evidence="4">CGMCC 4.7643</strain>
    </source>
</reference>
<keyword evidence="1 2" id="KW-0732">Signal</keyword>
<evidence type="ECO:0000256" key="1">
    <source>
        <dbReference type="ARBA" id="ARBA00022729"/>
    </source>
</evidence>